<proteinExistence type="predicted"/>
<evidence type="ECO:0000313" key="4">
    <source>
        <dbReference type="EMBL" id="KAK6782286.1"/>
    </source>
</evidence>
<protein>
    <recommendedName>
        <fullName evidence="3">HMA domain-containing protein</fullName>
    </recommendedName>
</protein>
<feature type="region of interest" description="Disordered" evidence="2">
    <location>
        <begin position="106"/>
        <end position="141"/>
    </location>
</feature>
<keyword evidence="5" id="KW-1185">Reference proteome</keyword>
<dbReference type="PROSITE" id="PS50846">
    <property type="entry name" value="HMA_2"/>
    <property type="match status" value="1"/>
</dbReference>
<comment type="subcellular location">
    <subcellularLocation>
        <location evidence="1">Membrane</location>
        <topology evidence="1">Peripheral membrane protein</topology>
    </subcellularLocation>
</comment>
<evidence type="ECO:0000256" key="1">
    <source>
        <dbReference type="ARBA" id="ARBA00004170"/>
    </source>
</evidence>
<dbReference type="SUPFAM" id="SSF55008">
    <property type="entry name" value="HMA, heavy metal-associated domain"/>
    <property type="match status" value="1"/>
</dbReference>
<dbReference type="Gene3D" id="3.30.70.100">
    <property type="match status" value="1"/>
</dbReference>
<accession>A0AAN8TEI8</accession>
<feature type="domain" description="HMA" evidence="3">
    <location>
        <begin position="8"/>
        <end position="72"/>
    </location>
</feature>
<dbReference type="Pfam" id="PF00403">
    <property type="entry name" value="HMA"/>
    <property type="match status" value="1"/>
</dbReference>
<dbReference type="Proteomes" id="UP001371456">
    <property type="component" value="Unassembled WGS sequence"/>
</dbReference>
<evidence type="ECO:0000256" key="2">
    <source>
        <dbReference type="SAM" id="MobiDB-lite"/>
    </source>
</evidence>
<dbReference type="CDD" id="cd00371">
    <property type="entry name" value="HMA"/>
    <property type="match status" value="1"/>
</dbReference>
<dbReference type="GO" id="GO:0009626">
    <property type="term" value="P:plant-type hypersensitive response"/>
    <property type="evidence" value="ECO:0007669"/>
    <property type="project" value="UniProtKB-KW"/>
</dbReference>
<evidence type="ECO:0000259" key="3">
    <source>
        <dbReference type="PROSITE" id="PS50846"/>
    </source>
</evidence>
<comment type="caution">
    <text evidence="4">The sequence shown here is derived from an EMBL/GenBank/DDBJ whole genome shotgun (WGS) entry which is preliminary data.</text>
</comment>
<dbReference type="PANTHER" id="PTHR47066">
    <property type="entry name" value="HEAVY METAL-ASSOCIATED ISOPRENYLATED PLANT PROTEIN 9"/>
    <property type="match status" value="1"/>
</dbReference>
<dbReference type="GO" id="GO:0016020">
    <property type="term" value="C:membrane"/>
    <property type="evidence" value="ECO:0007669"/>
    <property type="project" value="UniProtKB-SubCell"/>
</dbReference>
<dbReference type="EMBL" id="JBANQN010000008">
    <property type="protein sequence ID" value="KAK6782286.1"/>
    <property type="molecule type" value="Genomic_DNA"/>
</dbReference>
<name>A0AAN8TEI8_SOLBU</name>
<reference evidence="4 5" key="1">
    <citation type="submission" date="2024-02" db="EMBL/GenBank/DDBJ databases">
        <title>de novo genome assembly of Solanum bulbocastanum strain 11H21.</title>
        <authorList>
            <person name="Hosaka A.J."/>
        </authorList>
    </citation>
    <scope>NUCLEOTIDE SEQUENCE [LARGE SCALE GENOMIC DNA]</scope>
    <source>
        <tissue evidence="4">Young leaves</tissue>
    </source>
</reference>
<dbReference type="InterPro" id="IPR036163">
    <property type="entry name" value="HMA_dom_sf"/>
</dbReference>
<organism evidence="4 5">
    <name type="scientific">Solanum bulbocastanum</name>
    <name type="common">Wild potato</name>
    <dbReference type="NCBI Taxonomy" id="147425"/>
    <lineage>
        <taxon>Eukaryota</taxon>
        <taxon>Viridiplantae</taxon>
        <taxon>Streptophyta</taxon>
        <taxon>Embryophyta</taxon>
        <taxon>Tracheophyta</taxon>
        <taxon>Spermatophyta</taxon>
        <taxon>Magnoliopsida</taxon>
        <taxon>eudicotyledons</taxon>
        <taxon>Gunneridae</taxon>
        <taxon>Pentapetalae</taxon>
        <taxon>asterids</taxon>
        <taxon>lamiids</taxon>
        <taxon>Solanales</taxon>
        <taxon>Solanaceae</taxon>
        <taxon>Solanoideae</taxon>
        <taxon>Solaneae</taxon>
        <taxon>Solanum</taxon>
    </lineage>
</organism>
<dbReference type="AlphaFoldDB" id="A0AAN8TEI8"/>
<sequence>MEHQPPQPDCIIKIEAIGCCENCAKRVRKKIVRLEGVDSVEIDRERRWVYIGGDVEPQLLMDYLTQRIVKPNSVKLLYYCSKEATTHHAKNQTPMEKNSHVKETYCHMPSDDHAKNNEKRQGEHPPHHTRGDYDPNHYAPRKDWVHKPENYVAQPQPQKQDQYHTSSECRDPSCDFHAWKRQGSTSRFDFDMRSTSARWLREAPPPFYGYNEPIMRPPGQFPYI</sequence>
<gene>
    <name evidence="4" type="ORF">RDI58_020082</name>
</gene>
<dbReference type="GO" id="GO:0046872">
    <property type="term" value="F:metal ion binding"/>
    <property type="evidence" value="ECO:0007669"/>
    <property type="project" value="InterPro"/>
</dbReference>
<dbReference type="InterPro" id="IPR006121">
    <property type="entry name" value="HMA_dom"/>
</dbReference>
<dbReference type="PANTHER" id="PTHR47066:SF1">
    <property type="entry name" value="HEAVY METAL-ASSOCIATED ISOPRENYLATED PLANT PROTEIN 9"/>
    <property type="match status" value="1"/>
</dbReference>
<dbReference type="InterPro" id="IPR044258">
    <property type="entry name" value="HIPP09-like"/>
</dbReference>
<evidence type="ECO:0000313" key="5">
    <source>
        <dbReference type="Proteomes" id="UP001371456"/>
    </source>
</evidence>